<dbReference type="PANTHER" id="PTHR43537:SF49">
    <property type="entry name" value="TRANSCRIPTIONAL REGULATORY PROTEIN"/>
    <property type="match status" value="1"/>
</dbReference>
<dbReference type="CDD" id="cd07377">
    <property type="entry name" value="WHTH_GntR"/>
    <property type="match status" value="1"/>
</dbReference>
<name>A0A6A7YB18_9HYPH</name>
<keyword evidence="7" id="KW-1185">Reference proteome</keyword>
<evidence type="ECO:0000259" key="5">
    <source>
        <dbReference type="PROSITE" id="PS50949"/>
    </source>
</evidence>
<dbReference type="Proteomes" id="UP000332515">
    <property type="component" value="Unassembled WGS sequence"/>
</dbReference>
<evidence type="ECO:0000313" key="6">
    <source>
        <dbReference type="EMBL" id="MQT14619.1"/>
    </source>
</evidence>
<dbReference type="SMART" id="SM00895">
    <property type="entry name" value="FCD"/>
    <property type="match status" value="1"/>
</dbReference>
<dbReference type="PANTHER" id="PTHR43537">
    <property type="entry name" value="TRANSCRIPTIONAL REGULATOR, GNTR FAMILY"/>
    <property type="match status" value="1"/>
</dbReference>
<dbReference type="SUPFAM" id="SSF48008">
    <property type="entry name" value="GntR ligand-binding domain-like"/>
    <property type="match status" value="1"/>
</dbReference>
<dbReference type="Gene3D" id="1.10.10.10">
    <property type="entry name" value="Winged helix-like DNA-binding domain superfamily/Winged helix DNA-binding domain"/>
    <property type="match status" value="1"/>
</dbReference>
<sequence>MTKRRTRTEELTDRLAEAILKGELPAGARLDEHSIAQRYGVSRTPVREALKQLAGLDLIDMRPHRGAVVAGVQAVHMGELFEALGEAEAVCARLAAAKMSVIERERLDEIHARCAEALAAGDQDLIPGANRAFHEAIYAGAHNAFLSDTVLVLRRKLAPFTTAQFRLTERPPESAREHLAVIRAIRARDGEAAEAAMRRHLQSVGRAWAQWSAEAAEAARQAPQAAALPAPEADQAIAR</sequence>
<dbReference type="GO" id="GO:0003700">
    <property type="term" value="F:DNA-binding transcription factor activity"/>
    <property type="evidence" value="ECO:0007669"/>
    <property type="project" value="InterPro"/>
</dbReference>
<dbReference type="EMBL" id="VWNA01000001">
    <property type="protein sequence ID" value="MQT14619.1"/>
    <property type="molecule type" value="Genomic_DNA"/>
</dbReference>
<feature type="domain" description="HTH gntR-type" evidence="5">
    <location>
        <begin position="5"/>
        <end position="72"/>
    </location>
</feature>
<dbReference type="InterPro" id="IPR036390">
    <property type="entry name" value="WH_DNA-bd_sf"/>
</dbReference>
<dbReference type="InterPro" id="IPR011711">
    <property type="entry name" value="GntR_C"/>
</dbReference>
<dbReference type="PROSITE" id="PS50949">
    <property type="entry name" value="HTH_GNTR"/>
    <property type="match status" value="1"/>
</dbReference>
<dbReference type="InterPro" id="IPR000524">
    <property type="entry name" value="Tscrpt_reg_HTH_GntR"/>
</dbReference>
<evidence type="ECO:0000256" key="4">
    <source>
        <dbReference type="SAM" id="MobiDB-lite"/>
    </source>
</evidence>
<dbReference type="Gene3D" id="1.20.120.530">
    <property type="entry name" value="GntR ligand-binding domain-like"/>
    <property type="match status" value="1"/>
</dbReference>
<evidence type="ECO:0000256" key="2">
    <source>
        <dbReference type="ARBA" id="ARBA00023125"/>
    </source>
</evidence>
<dbReference type="SMART" id="SM00345">
    <property type="entry name" value="HTH_GNTR"/>
    <property type="match status" value="1"/>
</dbReference>
<dbReference type="Pfam" id="PF00392">
    <property type="entry name" value="GntR"/>
    <property type="match status" value="1"/>
</dbReference>
<accession>A0A6A7YB18</accession>
<dbReference type="InterPro" id="IPR008920">
    <property type="entry name" value="TF_FadR/GntR_C"/>
</dbReference>
<dbReference type="GO" id="GO:0003677">
    <property type="term" value="F:DNA binding"/>
    <property type="evidence" value="ECO:0007669"/>
    <property type="project" value="UniProtKB-KW"/>
</dbReference>
<protein>
    <submittedName>
        <fullName evidence="6">GntR family transcriptional regulator</fullName>
    </submittedName>
</protein>
<comment type="caution">
    <text evidence="6">The sequence shown here is derived from an EMBL/GenBank/DDBJ whole genome shotgun (WGS) entry which is preliminary data.</text>
</comment>
<evidence type="ECO:0000256" key="1">
    <source>
        <dbReference type="ARBA" id="ARBA00023015"/>
    </source>
</evidence>
<dbReference type="RefSeq" id="WP_312861660.1">
    <property type="nucleotide sequence ID" value="NZ_VWNA01000001.1"/>
</dbReference>
<dbReference type="InterPro" id="IPR036388">
    <property type="entry name" value="WH-like_DNA-bd_sf"/>
</dbReference>
<gene>
    <name evidence="6" type="ORF">F0357_18555</name>
</gene>
<dbReference type="SUPFAM" id="SSF46785">
    <property type="entry name" value="Winged helix' DNA-binding domain"/>
    <property type="match status" value="1"/>
</dbReference>
<dbReference type="Pfam" id="PF07729">
    <property type="entry name" value="FCD"/>
    <property type="match status" value="1"/>
</dbReference>
<dbReference type="AlphaFoldDB" id="A0A6A7YB18"/>
<keyword evidence="3" id="KW-0804">Transcription</keyword>
<evidence type="ECO:0000256" key="3">
    <source>
        <dbReference type="ARBA" id="ARBA00023163"/>
    </source>
</evidence>
<keyword evidence="1" id="KW-0805">Transcription regulation</keyword>
<organism evidence="6 7">
    <name type="scientific">Segnochrobactrum spirostomi</name>
    <dbReference type="NCBI Taxonomy" id="2608987"/>
    <lineage>
        <taxon>Bacteria</taxon>
        <taxon>Pseudomonadati</taxon>
        <taxon>Pseudomonadota</taxon>
        <taxon>Alphaproteobacteria</taxon>
        <taxon>Hyphomicrobiales</taxon>
        <taxon>Segnochrobactraceae</taxon>
        <taxon>Segnochrobactrum</taxon>
    </lineage>
</organism>
<evidence type="ECO:0000313" key="7">
    <source>
        <dbReference type="Proteomes" id="UP000332515"/>
    </source>
</evidence>
<reference evidence="6 7" key="1">
    <citation type="submission" date="2019-09" db="EMBL/GenBank/DDBJ databases">
        <title>Segnochrobactrum spirostomi gen. nov., sp. nov., isolated from the ciliate Spirostomum cf. yagiui and description of a novel family, Segnochrobactraceae fam. nov. within the order Rhizobiales of the class Alphaproteobacteria.</title>
        <authorList>
            <person name="Akter S."/>
            <person name="Shazib S.U.A."/>
            <person name="Shin M.K."/>
        </authorList>
    </citation>
    <scope>NUCLEOTIDE SEQUENCE [LARGE SCALE GENOMIC DNA]</scope>
    <source>
        <strain evidence="6 7">Sp-1</strain>
    </source>
</reference>
<proteinExistence type="predicted"/>
<keyword evidence="2" id="KW-0238">DNA-binding</keyword>
<feature type="region of interest" description="Disordered" evidence="4">
    <location>
        <begin position="220"/>
        <end position="239"/>
    </location>
</feature>